<dbReference type="InterPro" id="IPR001024">
    <property type="entry name" value="PLAT/LH2_dom"/>
</dbReference>
<organism evidence="4 5">
    <name type="scientific">Liquidambar formosana</name>
    <name type="common">Formosan gum</name>
    <dbReference type="NCBI Taxonomy" id="63359"/>
    <lineage>
        <taxon>Eukaryota</taxon>
        <taxon>Viridiplantae</taxon>
        <taxon>Streptophyta</taxon>
        <taxon>Embryophyta</taxon>
        <taxon>Tracheophyta</taxon>
        <taxon>Spermatophyta</taxon>
        <taxon>Magnoliopsida</taxon>
        <taxon>eudicotyledons</taxon>
        <taxon>Gunneridae</taxon>
        <taxon>Pentapetalae</taxon>
        <taxon>Saxifragales</taxon>
        <taxon>Altingiaceae</taxon>
        <taxon>Liquidambar</taxon>
    </lineage>
</organism>
<proteinExistence type="predicted"/>
<feature type="domain" description="PLAT" evidence="3">
    <location>
        <begin position="45"/>
        <end position="171"/>
    </location>
</feature>
<dbReference type="PANTHER" id="PTHR31718">
    <property type="entry name" value="PLAT DOMAIN-CONTAINING PROTEIN"/>
    <property type="match status" value="1"/>
</dbReference>
<name>A0AAP0S9T6_LIQFO</name>
<dbReference type="AlphaFoldDB" id="A0AAP0S9T6"/>
<evidence type="ECO:0000313" key="4">
    <source>
        <dbReference type="EMBL" id="KAK9291539.1"/>
    </source>
</evidence>
<evidence type="ECO:0000256" key="1">
    <source>
        <dbReference type="PROSITE-ProRule" id="PRU00152"/>
    </source>
</evidence>
<keyword evidence="2" id="KW-0732">Signal</keyword>
<comment type="caution">
    <text evidence="4">The sequence shown here is derived from an EMBL/GenBank/DDBJ whole genome shotgun (WGS) entry which is preliminary data.</text>
</comment>
<sequence>MDTDRYPHAPFPSTPRLRMTSRYIFSCVLIAAFLSAVAGDFNNECVYTLYVKTGSVIKAGTDSKIGITLGDASGRSVWVPNLESWGLMGPKHDYYERDNLDIFSGRGPCIGAPLCRLNLTSDGSGSHHGWYCDYVEVTSTGPHKQCSKSIFYVEQWLATDAPPFQLTAYLDGCKMWNTPTNQGKPGTFMVGNAKRSASF</sequence>
<dbReference type="Gene3D" id="2.60.60.20">
    <property type="entry name" value="PLAT/LH2 domain"/>
    <property type="match status" value="1"/>
</dbReference>
<feature type="chain" id="PRO_5042933905" description="PLAT domain-containing protein" evidence="2">
    <location>
        <begin position="40"/>
        <end position="199"/>
    </location>
</feature>
<gene>
    <name evidence="4" type="ORF">L1049_019487</name>
</gene>
<evidence type="ECO:0000259" key="3">
    <source>
        <dbReference type="PROSITE" id="PS50095"/>
    </source>
</evidence>
<dbReference type="PANTHER" id="PTHR31718:SF47">
    <property type="entry name" value="OS06G0206401 PROTEIN"/>
    <property type="match status" value="1"/>
</dbReference>
<accession>A0AAP0S9T6</accession>
<evidence type="ECO:0000256" key="2">
    <source>
        <dbReference type="SAM" id="SignalP"/>
    </source>
</evidence>
<dbReference type="InterPro" id="IPR010417">
    <property type="entry name" value="Embryo-specific_ATS3"/>
</dbReference>
<dbReference type="PROSITE" id="PS50095">
    <property type="entry name" value="PLAT"/>
    <property type="match status" value="1"/>
</dbReference>
<dbReference type="Proteomes" id="UP001415857">
    <property type="component" value="Unassembled WGS sequence"/>
</dbReference>
<dbReference type="InterPro" id="IPR036392">
    <property type="entry name" value="PLAT/LH2_dom_sf"/>
</dbReference>
<protein>
    <recommendedName>
        <fullName evidence="3">PLAT domain-containing protein</fullName>
    </recommendedName>
</protein>
<reference evidence="4 5" key="1">
    <citation type="journal article" date="2024" name="Plant J.">
        <title>Genome sequences and population genomics reveal climatic adaptation and genomic divergence between two closely related sweetgum species.</title>
        <authorList>
            <person name="Xu W.Q."/>
            <person name="Ren C.Q."/>
            <person name="Zhang X.Y."/>
            <person name="Comes H.P."/>
            <person name="Liu X.H."/>
            <person name="Li Y.G."/>
            <person name="Kettle C.J."/>
            <person name="Jalonen R."/>
            <person name="Gaisberger H."/>
            <person name="Ma Y.Z."/>
            <person name="Qiu Y.X."/>
        </authorList>
    </citation>
    <scope>NUCLEOTIDE SEQUENCE [LARGE SCALE GENOMIC DNA]</scope>
    <source>
        <strain evidence="4">Hangzhou</strain>
    </source>
</reference>
<dbReference type="Pfam" id="PF06232">
    <property type="entry name" value="ATS3"/>
    <property type="match status" value="1"/>
</dbReference>
<dbReference type="EMBL" id="JBBPBK010000001">
    <property type="protein sequence ID" value="KAK9291539.1"/>
    <property type="molecule type" value="Genomic_DNA"/>
</dbReference>
<feature type="signal peptide" evidence="2">
    <location>
        <begin position="1"/>
        <end position="39"/>
    </location>
</feature>
<keyword evidence="5" id="KW-1185">Reference proteome</keyword>
<comment type="caution">
    <text evidence="1">Lacks conserved residue(s) required for the propagation of feature annotation.</text>
</comment>
<evidence type="ECO:0000313" key="5">
    <source>
        <dbReference type="Proteomes" id="UP001415857"/>
    </source>
</evidence>
<dbReference type="SUPFAM" id="SSF49723">
    <property type="entry name" value="Lipase/lipooxygenase domain (PLAT/LH2 domain)"/>
    <property type="match status" value="1"/>
</dbReference>